<feature type="domain" description="Thiamine pyrophosphate enzyme central" evidence="12">
    <location>
        <begin position="241"/>
        <end position="385"/>
    </location>
</feature>
<dbReference type="InterPro" id="IPR012001">
    <property type="entry name" value="Thiamin_PyroP_enz_TPP-bd_dom"/>
</dbReference>
<dbReference type="SUPFAM" id="SSF52467">
    <property type="entry name" value="DHS-like NAD/FAD-binding domain"/>
    <property type="match status" value="1"/>
</dbReference>
<evidence type="ECO:0000259" key="13">
    <source>
        <dbReference type="Pfam" id="PF02775"/>
    </source>
</evidence>
<dbReference type="PANTHER" id="PTHR18968">
    <property type="entry name" value="THIAMINE PYROPHOSPHATE ENZYMES"/>
    <property type="match status" value="1"/>
</dbReference>
<dbReference type="InterPro" id="IPR000399">
    <property type="entry name" value="TPP-bd_CS"/>
</dbReference>
<comment type="pathway">
    <text evidence="1 11">Amino-acid biosynthesis; L-isoleucine biosynthesis; L-isoleucine from 2-oxobutanoate: step 1/4.</text>
</comment>
<dbReference type="GO" id="GO:0000287">
    <property type="term" value="F:magnesium ion binding"/>
    <property type="evidence" value="ECO:0007669"/>
    <property type="project" value="UniProtKB-UniRule"/>
</dbReference>
<keyword evidence="16" id="KW-1185">Reference proteome</keyword>
<comment type="caution">
    <text evidence="15">The sequence shown here is derived from an EMBL/GenBank/DDBJ whole genome shotgun (WGS) entry which is preliminary data.</text>
</comment>
<keyword evidence="9 11" id="KW-0786">Thiamine pyrophosphate</keyword>
<dbReference type="NCBIfam" id="TIGR00118">
    <property type="entry name" value="acolac_lg"/>
    <property type="match status" value="1"/>
</dbReference>
<evidence type="ECO:0000256" key="2">
    <source>
        <dbReference type="ARBA" id="ARBA00005025"/>
    </source>
</evidence>
<dbReference type="OrthoDB" id="16262at2759"/>
<dbReference type="InterPro" id="IPR045229">
    <property type="entry name" value="TPP_enz"/>
</dbReference>
<evidence type="ECO:0000313" key="16">
    <source>
        <dbReference type="Proteomes" id="UP001147760"/>
    </source>
</evidence>
<evidence type="ECO:0000256" key="3">
    <source>
        <dbReference type="ARBA" id="ARBA00007812"/>
    </source>
</evidence>
<dbReference type="GO" id="GO:0050660">
    <property type="term" value="F:flavin adenine dinucleotide binding"/>
    <property type="evidence" value="ECO:0007669"/>
    <property type="project" value="InterPro"/>
</dbReference>
<dbReference type="PANTHER" id="PTHR18968:SF13">
    <property type="entry name" value="ACETOLACTATE SYNTHASE CATALYTIC SUBUNIT, MITOCHONDRIAL"/>
    <property type="match status" value="1"/>
</dbReference>
<dbReference type="InterPro" id="IPR029035">
    <property type="entry name" value="DHS-like_NAD/FAD-binding_dom"/>
</dbReference>
<dbReference type="GO" id="GO:0009099">
    <property type="term" value="P:L-valine biosynthetic process"/>
    <property type="evidence" value="ECO:0007669"/>
    <property type="project" value="TreeGrafter"/>
</dbReference>
<evidence type="ECO:0000256" key="10">
    <source>
        <dbReference type="ARBA" id="ARBA00023304"/>
    </source>
</evidence>
<evidence type="ECO:0000256" key="5">
    <source>
        <dbReference type="ARBA" id="ARBA00022605"/>
    </source>
</evidence>
<comment type="catalytic activity">
    <reaction evidence="11">
        <text>2 pyruvate + H(+) = (2S)-2-acetolactate + CO2</text>
        <dbReference type="Rhea" id="RHEA:25249"/>
        <dbReference type="ChEBI" id="CHEBI:15361"/>
        <dbReference type="ChEBI" id="CHEBI:15378"/>
        <dbReference type="ChEBI" id="CHEBI:16526"/>
        <dbReference type="ChEBI" id="CHEBI:58476"/>
        <dbReference type="EC" id="2.2.1.6"/>
    </reaction>
</comment>
<dbReference type="Pfam" id="PF02775">
    <property type="entry name" value="TPP_enzyme_C"/>
    <property type="match status" value="1"/>
</dbReference>
<dbReference type="FunFam" id="3.40.50.1220:FF:000008">
    <property type="entry name" value="Acetolactate synthase"/>
    <property type="match status" value="1"/>
</dbReference>
<comment type="pathway">
    <text evidence="2 11">Amino-acid biosynthesis; L-valine biosynthesis; L-valine from pyruvate: step 1/4.</text>
</comment>
<feature type="domain" description="Thiamine pyrophosphate enzyme N-terminal TPP-binding" evidence="14">
    <location>
        <begin position="43"/>
        <end position="159"/>
    </location>
</feature>
<dbReference type="CDD" id="cd02015">
    <property type="entry name" value="TPP_AHAS"/>
    <property type="match status" value="1"/>
</dbReference>
<sequence length="622" mass="67877">LRVWGSINTKLDGEETDCKNQKKKYWTDSPVQKRVFCSLIGKSGGQIFHDMMVRHNVRHIFGYPGGCILPVFDAIHQAKAFNFILPRHEQGGGHMAQGYARITGKPGVVLVTSGPGATNLITPMMDALADGTPMVVFCGQVSADKIGTDAFQEADILSMSQPCTKWNVSVRKTEEFAQRIREAFEIATSGRPGPVLVELPLDVTASILSKAPTDLPIRPQNRPVTTMAMKDARQQELLIAVKEAAKLINKAKKPVIYAGQGILASSDGPRLLKELADTSSIPVTTSLQGLGAFDERDPKSLHMLGLHGSGYANLAIQNADLILALGARFDDRVTGYIPKFAPQARLAAHEGRGGIVHFDISPKNINKVVEATIPVVGDCAESLELLLPYTIPMHRPEWLAQIQAWKDQYPFRAFNQSGNNNDIILPQGFIERLSDAVDYIKERTIITTGVGQHQMWAAQHFRGGYPRTMVTSGGLGTMGYGLPAAIGAKVARPEALVIDIDGDASLNMTISELLTASQFGIDVKVVLLNNEEQGMVTHLQTVYYSNRFCHSHNLNPEFVEAARAMGVQAESCSKVNDIDNKIEWLLNTSGPALLEVKVAPKALSLPMVPSGRGLDEFQFYDE</sequence>
<evidence type="ECO:0000256" key="8">
    <source>
        <dbReference type="ARBA" id="ARBA00022842"/>
    </source>
</evidence>
<keyword evidence="7 11" id="KW-0479">Metal-binding</keyword>
<dbReference type="PROSITE" id="PS00187">
    <property type="entry name" value="TPP_ENZYMES"/>
    <property type="match status" value="1"/>
</dbReference>
<dbReference type="Proteomes" id="UP001147760">
    <property type="component" value="Unassembled WGS sequence"/>
</dbReference>
<dbReference type="EMBL" id="JAPWDO010000009">
    <property type="protein sequence ID" value="KAJ5456392.1"/>
    <property type="molecule type" value="Genomic_DNA"/>
</dbReference>
<comment type="similarity">
    <text evidence="3 11">Belongs to the TPP enzyme family.</text>
</comment>
<keyword evidence="5 11" id="KW-0028">Amino-acid biosynthesis</keyword>
<reference evidence="15" key="1">
    <citation type="submission" date="2022-12" db="EMBL/GenBank/DDBJ databases">
        <authorList>
            <person name="Petersen C."/>
        </authorList>
    </citation>
    <scope>NUCLEOTIDE SEQUENCE</scope>
    <source>
        <strain evidence="15">IBT 17660</strain>
    </source>
</reference>
<keyword evidence="10 11" id="KW-0100">Branched-chain amino acid biosynthesis</keyword>
<accession>A0A9W9WE49</accession>
<keyword evidence="6 11" id="KW-0808">Transferase</keyword>
<dbReference type="InterPro" id="IPR029061">
    <property type="entry name" value="THDP-binding"/>
</dbReference>
<dbReference type="Pfam" id="PF00205">
    <property type="entry name" value="TPP_enzyme_M"/>
    <property type="match status" value="1"/>
</dbReference>
<evidence type="ECO:0000256" key="6">
    <source>
        <dbReference type="ARBA" id="ARBA00022679"/>
    </source>
</evidence>
<evidence type="ECO:0000256" key="11">
    <source>
        <dbReference type="RuleBase" id="RU003591"/>
    </source>
</evidence>
<proteinExistence type="inferred from homology"/>
<name>A0A9W9WE49_9EURO</name>
<evidence type="ECO:0000256" key="4">
    <source>
        <dbReference type="ARBA" id="ARBA00013145"/>
    </source>
</evidence>
<dbReference type="InterPro" id="IPR011766">
    <property type="entry name" value="TPP_enzyme_TPP-bd"/>
</dbReference>
<dbReference type="GO" id="GO:0030976">
    <property type="term" value="F:thiamine pyrophosphate binding"/>
    <property type="evidence" value="ECO:0007669"/>
    <property type="project" value="UniProtKB-UniRule"/>
</dbReference>
<dbReference type="AlphaFoldDB" id="A0A9W9WE49"/>
<dbReference type="GO" id="GO:0005948">
    <property type="term" value="C:acetolactate synthase complex"/>
    <property type="evidence" value="ECO:0007669"/>
    <property type="project" value="TreeGrafter"/>
</dbReference>
<dbReference type="InterPro" id="IPR012000">
    <property type="entry name" value="Thiamin_PyroP_enz_cen_dom"/>
</dbReference>
<reference evidence="15" key="2">
    <citation type="journal article" date="2023" name="IMA Fungus">
        <title>Comparative genomic study of the Penicillium genus elucidates a diverse pangenome and 15 lateral gene transfer events.</title>
        <authorList>
            <person name="Petersen C."/>
            <person name="Sorensen T."/>
            <person name="Nielsen M.R."/>
            <person name="Sondergaard T.E."/>
            <person name="Sorensen J.L."/>
            <person name="Fitzpatrick D.A."/>
            <person name="Frisvad J.C."/>
            <person name="Nielsen K.L."/>
        </authorList>
    </citation>
    <scope>NUCLEOTIDE SEQUENCE</scope>
    <source>
        <strain evidence="15">IBT 17660</strain>
    </source>
</reference>
<evidence type="ECO:0000256" key="7">
    <source>
        <dbReference type="ARBA" id="ARBA00022723"/>
    </source>
</evidence>
<dbReference type="InterPro" id="IPR012846">
    <property type="entry name" value="Acetolactate_synth_lsu"/>
</dbReference>
<comment type="cofactor">
    <cofactor evidence="11">
        <name>Mg(2+)</name>
        <dbReference type="ChEBI" id="CHEBI:18420"/>
    </cofactor>
    <text evidence="11">Binds 1 Mg(2+) ion per subunit.</text>
</comment>
<protein>
    <recommendedName>
        <fullName evidence="4 11">Acetolactate synthase</fullName>
        <ecNumber evidence="4 11">2.2.1.6</ecNumber>
    </recommendedName>
</protein>
<feature type="domain" description="Thiamine pyrophosphate enzyme TPP-binding" evidence="13">
    <location>
        <begin position="449"/>
        <end position="596"/>
    </location>
</feature>
<evidence type="ECO:0000256" key="1">
    <source>
        <dbReference type="ARBA" id="ARBA00004974"/>
    </source>
</evidence>
<evidence type="ECO:0000259" key="12">
    <source>
        <dbReference type="Pfam" id="PF00205"/>
    </source>
</evidence>
<gene>
    <name evidence="15" type="ORF">N7530_011666</name>
</gene>
<evidence type="ECO:0000256" key="9">
    <source>
        <dbReference type="ARBA" id="ARBA00023052"/>
    </source>
</evidence>
<dbReference type="GO" id="GO:0005739">
    <property type="term" value="C:mitochondrion"/>
    <property type="evidence" value="ECO:0007669"/>
    <property type="project" value="TreeGrafter"/>
</dbReference>
<dbReference type="GO" id="GO:0009097">
    <property type="term" value="P:isoleucine biosynthetic process"/>
    <property type="evidence" value="ECO:0007669"/>
    <property type="project" value="TreeGrafter"/>
</dbReference>
<comment type="cofactor">
    <cofactor evidence="11">
        <name>thiamine diphosphate</name>
        <dbReference type="ChEBI" id="CHEBI:58937"/>
    </cofactor>
    <text evidence="11">Binds 1 thiamine pyrophosphate per subunit.</text>
</comment>
<dbReference type="Gene3D" id="3.40.50.970">
    <property type="match status" value="2"/>
</dbReference>
<dbReference type="SUPFAM" id="SSF52518">
    <property type="entry name" value="Thiamin diphosphate-binding fold (THDP-binding)"/>
    <property type="match status" value="2"/>
</dbReference>
<feature type="non-terminal residue" evidence="15">
    <location>
        <position position="622"/>
    </location>
</feature>
<dbReference type="EC" id="2.2.1.6" evidence="4 11"/>
<dbReference type="CDD" id="cd07035">
    <property type="entry name" value="TPP_PYR_POX_like"/>
    <property type="match status" value="1"/>
</dbReference>
<dbReference type="InterPro" id="IPR039368">
    <property type="entry name" value="AHAS_TPP"/>
</dbReference>
<dbReference type="Pfam" id="PF02776">
    <property type="entry name" value="TPP_enzyme_N"/>
    <property type="match status" value="1"/>
</dbReference>
<evidence type="ECO:0000259" key="14">
    <source>
        <dbReference type="Pfam" id="PF02776"/>
    </source>
</evidence>
<dbReference type="GO" id="GO:0003984">
    <property type="term" value="F:acetolactate synthase activity"/>
    <property type="evidence" value="ECO:0007669"/>
    <property type="project" value="UniProtKB-EC"/>
</dbReference>
<evidence type="ECO:0000313" key="15">
    <source>
        <dbReference type="EMBL" id="KAJ5456392.1"/>
    </source>
</evidence>
<dbReference type="Gene3D" id="3.40.50.1220">
    <property type="entry name" value="TPP-binding domain"/>
    <property type="match status" value="1"/>
</dbReference>
<keyword evidence="8 11" id="KW-0460">Magnesium</keyword>
<dbReference type="FunFam" id="3.40.50.970:FF:000007">
    <property type="entry name" value="Acetolactate synthase"/>
    <property type="match status" value="1"/>
</dbReference>
<organism evidence="15 16">
    <name type="scientific">Penicillium desertorum</name>
    <dbReference type="NCBI Taxonomy" id="1303715"/>
    <lineage>
        <taxon>Eukaryota</taxon>
        <taxon>Fungi</taxon>
        <taxon>Dikarya</taxon>
        <taxon>Ascomycota</taxon>
        <taxon>Pezizomycotina</taxon>
        <taxon>Eurotiomycetes</taxon>
        <taxon>Eurotiomycetidae</taxon>
        <taxon>Eurotiales</taxon>
        <taxon>Aspergillaceae</taxon>
        <taxon>Penicillium</taxon>
    </lineage>
</organism>